<dbReference type="InterPro" id="IPR039582">
    <property type="entry name" value="THTPA"/>
</dbReference>
<dbReference type="Pfam" id="PF01928">
    <property type="entry name" value="CYTH"/>
    <property type="match status" value="1"/>
</dbReference>
<feature type="domain" description="CYTH" evidence="1">
    <location>
        <begin position="15"/>
        <end position="185"/>
    </location>
</feature>
<protein>
    <submittedName>
        <fullName evidence="2">CYTH-like domain-containing protein</fullName>
    </submittedName>
</protein>
<sequence>MLPRLLRPAKSLRTTLEVERKFLPTLESLAGLRANTGERPFVNHRPLGLSTYHDIYYDRAGELMKRGIYVRLRNGDWEAKVRSGGDFLNSQFTEYNKREEIEEILRSVSASIGQSLRLHPFDLSVVANFVTKRESWDLDGFRVVVDETDFGHNVGEVELCQVFDVNTIHALSVSGQGLATAGRKMDHKINTFMNKYRWAFPTSEGGQVMGKLSAYMLLVEKPWTGRKGESGHG</sequence>
<name>A0A6A5ZCM8_9PLEO</name>
<evidence type="ECO:0000313" key="2">
    <source>
        <dbReference type="EMBL" id="KAF2116804.1"/>
    </source>
</evidence>
<dbReference type="InterPro" id="IPR033469">
    <property type="entry name" value="CYTH-like_dom_sf"/>
</dbReference>
<gene>
    <name evidence="2" type="ORF">BDV96DRAFT_35274</name>
</gene>
<dbReference type="Gene3D" id="2.40.320.10">
    <property type="entry name" value="Hypothetical Protein Pfu-838710-001"/>
    <property type="match status" value="1"/>
</dbReference>
<dbReference type="SMART" id="SM01118">
    <property type="entry name" value="CYTH"/>
    <property type="match status" value="1"/>
</dbReference>
<dbReference type="Proteomes" id="UP000799770">
    <property type="component" value="Unassembled WGS sequence"/>
</dbReference>
<reference evidence="2" key="1">
    <citation type="journal article" date="2020" name="Stud. Mycol.">
        <title>101 Dothideomycetes genomes: a test case for predicting lifestyles and emergence of pathogens.</title>
        <authorList>
            <person name="Haridas S."/>
            <person name="Albert R."/>
            <person name="Binder M."/>
            <person name="Bloem J."/>
            <person name="Labutti K."/>
            <person name="Salamov A."/>
            <person name="Andreopoulos B."/>
            <person name="Baker S."/>
            <person name="Barry K."/>
            <person name="Bills G."/>
            <person name="Bluhm B."/>
            <person name="Cannon C."/>
            <person name="Castanera R."/>
            <person name="Culley D."/>
            <person name="Daum C."/>
            <person name="Ezra D."/>
            <person name="Gonzalez J."/>
            <person name="Henrissat B."/>
            <person name="Kuo A."/>
            <person name="Liang C."/>
            <person name="Lipzen A."/>
            <person name="Lutzoni F."/>
            <person name="Magnuson J."/>
            <person name="Mondo S."/>
            <person name="Nolan M."/>
            <person name="Ohm R."/>
            <person name="Pangilinan J."/>
            <person name="Park H.-J."/>
            <person name="Ramirez L."/>
            <person name="Alfaro M."/>
            <person name="Sun H."/>
            <person name="Tritt A."/>
            <person name="Yoshinaga Y."/>
            <person name="Zwiers L.-H."/>
            <person name="Turgeon B."/>
            <person name="Goodwin S."/>
            <person name="Spatafora J."/>
            <person name="Crous P."/>
            <person name="Grigoriev I."/>
        </authorList>
    </citation>
    <scope>NUCLEOTIDE SEQUENCE</scope>
    <source>
        <strain evidence="2">CBS 627.86</strain>
    </source>
</reference>
<proteinExistence type="predicted"/>
<dbReference type="EMBL" id="ML977320">
    <property type="protein sequence ID" value="KAF2116804.1"/>
    <property type="molecule type" value="Genomic_DNA"/>
</dbReference>
<dbReference type="PANTHER" id="PTHR14586:SF1">
    <property type="entry name" value="THIAMINE-TRIPHOSPHATASE"/>
    <property type="match status" value="1"/>
</dbReference>
<dbReference type="InterPro" id="IPR023577">
    <property type="entry name" value="CYTH_domain"/>
</dbReference>
<dbReference type="SUPFAM" id="SSF55154">
    <property type="entry name" value="CYTH-like phosphatases"/>
    <property type="match status" value="1"/>
</dbReference>
<organism evidence="2 3">
    <name type="scientific">Lophiotrema nucula</name>
    <dbReference type="NCBI Taxonomy" id="690887"/>
    <lineage>
        <taxon>Eukaryota</taxon>
        <taxon>Fungi</taxon>
        <taxon>Dikarya</taxon>
        <taxon>Ascomycota</taxon>
        <taxon>Pezizomycotina</taxon>
        <taxon>Dothideomycetes</taxon>
        <taxon>Pleosporomycetidae</taxon>
        <taxon>Pleosporales</taxon>
        <taxon>Lophiotremataceae</taxon>
        <taxon>Lophiotrema</taxon>
    </lineage>
</organism>
<dbReference type="OrthoDB" id="442176at2759"/>
<accession>A0A6A5ZCM8</accession>
<dbReference type="AlphaFoldDB" id="A0A6A5ZCM8"/>
<evidence type="ECO:0000313" key="3">
    <source>
        <dbReference type="Proteomes" id="UP000799770"/>
    </source>
</evidence>
<dbReference type="GO" id="GO:0050333">
    <property type="term" value="F:thiamine triphosphate phosphatase activity"/>
    <property type="evidence" value="ECO:0007669"/>
    <property type="project" value="InterPro"/>
</dbReference>
<evidence type="ECO:0000259" key="1">
    <source>
        <dbReference type="SMART" id="SM01118"/>
    </source>
</evidence>
<dbReference type="GO" id="GO:0000287">
    <property type="term" value="F:magnesium ion binding"/>
    <property type="evidence" value="ECO:0007669"/>
    <property type="project" value="TreeGrafter"/>
</dbReference>
<dbReference type="GO" id="GO:0042357">
    <property type="term" value="P:thiamine diphosphate metabolic process"/>
    <property type="evidence" value="ECO:0007669"/>
    <property type="project" value="TreeGrafter"/>
</dbReference>
<keyword evidence="3" id="KW-1185">Reference proteome</keyword>
<dbReference type="PANTHER" id="PTHR14586">
    <property type="entry name" value="THIAMINE-TRIPHOSPHATASE"/>
    <property type="match status" value="1"/>
</dbReference>